<gene>
    <name evidence="1" type="ORF">TELCIR_12001</name>
</gene>
<protein>
    <submittedName>
        <fullName evidence="1">Uncharacterized protein</fullName>
    </submittedName>
</protein>
<evidence type="ECO:0000313" key="2">
    <source>
        <dbReference type="Proteomes" id="UP000230423"/>
    </source>
</evidence>
<dbReference type="AlphaFoldDB" id="A0A2G9U7Q8"/>
<feature type="non-terminal residue" evidence="1">
    <location>
        <position position="1"/>
    </location>
</feature>
<proteinExistence type="predicted"/>
<dbReference type="EMBL" id="KZ348369">
    <property type="protein sequence ID" value="PIO66291.1"/>
    <property type="molecule type" value="Genomic_DNA"/>
</dbReference>
<sequence length="120" mass="14086">LFHLQYPSISCCYREEEELNEEDLPIDRELIEKVLDGTFNIVSNSLARNKFDPYSEVTSYKKLDKFFTRGDTKEDLKPLVTWNTKMMVTAFDQSRRDTAVDNVRVEPLKDVIRTQTPAYN</sequence>
<reference evidence="1 2" key="1">
    <citation type="submission" date="2015-09" db="EMBL/GenBank/DDBJ databases">
        <title>Draft genome of the parasitic nematode Teladorsagia circumcincta isolate WARC Sus (inbred).</title>
        <authorList>
            <person name="Mitreva M."/>
        </authorList>
    </citation>
    <scope>NUCLEOTIDE SEQUENCE [LARGE SCALE GENOMIC DNA]</scope>
    <source>
        <strain evidence="1 2">S</strain>
    </source>
</reference>
<keyword evidence="2" id="KW-1185">Reference proteome</keyword>
<accession>A0A2G9U7Q8</accession>
<organism evidence="1 2">
    <name type="scientific">Teladorsagia circumcincta</name>
    <name type="common">Brown stomach worm</name>
    <name type="synonym">Ostertagia circumcincta</name>
    <dbReference type="NCBI Taxonomy" id="45464"/>
    <lineage>
        <taxon>Eukaryota</taxon>
        <taxon>Metazoa</taxon>
        <taxon>Ecdysozoa</taxon>
        <taxon>Nematoda</taxon>
        <taxon>Chromadorea</taxon>
        <taxon>Rhabditida</taxon>
        <taxon>Rhabditina</taxon>
        <taxon>Rhabditomorpha</taxon>
        <taxon>Strongyloidea</taxon>
        <taxon>Trichostrongylidae</taxon>
        <taxon>Teladorsagia</taxon>
    </lineage>
</organism>
<name>A0A2G9U7Q8_TELCI</name>
<evidence type="ECO:0000313" key="1">
    <source>
        <dbReference type="EMBL" id="PIO66291.1"/>
    </source>
</evidence>
<dbReference type="OrthoDB" id="5824153at2759"/>
<dbReference type="Proteomes" id="UP000230423">
    <property type="component" value="Unassembled WGS sequence"/>
</dbReference>